<comment type="similarity">
    <text evidence="13">Belongs to the SecD/SecF family. SecF subfamily.</text>
</comment>
<evidence type="ECO:0000256" key="11">
    <source>
        <dbReference type="ARBA" id="ARBA00061053"/>
    </source>
</evidence>
<dbReference type="HAMAP" id="MF_01464_B">
    <property type="entry name" value="SecF_B"/>
    <property type="match status" value="1"/>
</dbReference>
<evidence type="ECO:0000256" key="12">
    <source>
        <dbReference type="HAMAP-Rule" id="MF_01463"/>
    </source>
</evidence>
<accession>A0A916QDT6</accession>
<evidence type="ECO:0000256" key="10">
    <source>
        <dbReference type="ARBA" id="ARBA00060856"/>
    </source>
</evidence>
<dbReference type="InterPro" id="IPR022646">
    <property type="entry name" value="SecD/SecF_CS"/>
</dbReference>
<feature type="domain" description="Protein translocase subunit SecDF P1" evidence="15">
    <location>
        <begin position="66"/>
        <end position="118"/>
    </location>
</feature>
<evidence type="ECO:0000259" key="15">
    <source>
        <dbReference type="Pfam" id="PF21760"/>
    </source>
</evidence>
<proteinExistence type="inferred from homology"/>
<feature type="domain" description="SecDF P1 head subdomain" evidence="16">
    <location>
        <begin position="131"/>
        <end position="227"/>
    </location>
</feature>
<comment type="caution">
    <text evidence="17">The sequence shown here is derived from an EMBL/GenBank/DDBJ whole genome shotgun (WGS) entry which is preliminary data.</text>
</comment>
<evidence type="ECO:0000256" key="5">
    <source>
        <dbReference type="ARBA" id="ARBA00022927"/>
    </source>
</evidence>
<comment type="similarity">
    <text evidence="11">In the N-terminal section; belongs to the SecD/SecF family. SecD subfamily.</text>
</comment>
<organism evidence="17 18">
    <name type="scientific">Insulibacter thermoxylanivorax</name>
    <dbReference type="NCBI Taxonomy" id="2749268"/>
    <lineage>
        <taxon>Bacteria</taxon>
        <taxon>Bacillati</taxon>
        <taxon>Bacillota</taxon>
        <taxon>Bacilli</taxon>
        <taxon>Bacillales</taxon>
        <taxon>Paenibacillaceae</taxon>
        <taxon>Insulibacter</taxon>
    </lineage>
</organism>
<evidence type="ECO:0000256" key="9">
    <source>
        <dbReference type="ARBA" id="ARBA00059018"/>
    </source>
</evidence>
<name>A0A916QDT6_9BACL</name>
<comment type="similarity">
    <text evidence="10">In the C-terminal section; belongs to the SecD/SecF family. SecF subfamily.</text>
</comment>
<evidence type="ECO:0000256" key="8">
    <source>
        <dbReference type="ARBA" id="ARBA00023136"/>
    </source>
</evidence>
<feature type="transmembrane region" description="Helical" evidence="12">
    <location>
        <begin position="586"/>
        <end position="607"/>
    </location>
</feature>
<evidence type="ECO:0000256" key="1">
    <source>
        <dbReference type="ARBA" id="ARBA00004651"/>
    </source>
</evidence>
<evidence type="ECO:0000313" key="17">
    <source>
        <dbReference type="EMBL" id="GFR38897.1"/>
    </source>
</evidence>
<dbReference type="PANTHER" id="PTHR30081:SF1">
    <property type="entry name" value="PROTEIN TRANSLOCASE SUBUNIT SECD"/>
    <property type="match status" value="1"/>
</dbReference>
<reference evidence="17" key="1">
    <citation type="submission" date="2020-08" db="EMBL/GenBank/DDBJ databases">
        <authorList>
            <person name="Uke A."/>
            <person name="Chhe C."/>
            <person name="Baramee S."/>
            <person name="Kosugi A."/>
        </authorList>
    </citation>
    <scope>NUCLEOTIDE SEQUENCE</scope>
    <source>
        <strain evidence="17">DA-C8</strain>
    </source>
</reference>
<dbReference type="InterPro" id="IPR005791">
    <property type="entry name" value="SecD"/>
</dbReference>
<feature type="transmembrane region" description="Helical" evidence="12">
    <location>
        <begin position="667"/>
        <end position="684"/>
    </location>
</feature>
<evidence type="ECO:0000259" key="14">
    <source>
        <dbReference type="Pfam" id="PF02355"/>
    </source>
</evidence>
<feature type="transmembrane region" description="Helical" evidence="12">
    <location>
        <begin position="445"/>
        <end position="465"/>
    </location>
</feature>
<dbReference type="GO" id="GO:0043952">
    <property type="term" value="P:protein transport by the Sec complex"/>
    <property type="evidence" value="ECO:0007669"/>
    <property type="project" value="UniProtKB-UniRule"/>
</dbReference>
<keyword evidence="2 12" id="KW-0813">Transport</keyword>
<evidence type="ECO:0000256" key="2">
    <source>
        <dbReference type="ARBA" id="ARBA00022448"/>
    </source>
</evidence>
<keyword evidence="5 12" id="KW-0653">Protein transport</keyword>
<dbReference type="Pfam" id="PF21760">
    <property type="entry name" value="SecD_1st"/>
    <property type="match status" value="1"/>
</dbReference>
<dbReference type="Pfam" id="PF22599">
    <property type="entry name" value="SecDF_P1_head"/>
    <property type="match status" value="1"/>
</dbReference>
<dbReference type="InterPro" id="IPR022645">
    <property type="entry name" value="SecD/SecF_bac"/>
</dbReference>
<dbReference type="InterPro" id="IPR048634">
    <property type="entry name" value="SecD_SecF_C"/>
</dbReference>
<dbReference type="EMBL" id="BMAQ01000030">
    <property type="protein sequence ID" value="GFR38897.1"/>
    <property type="molecule type" value="Genomic_DNA"/>
</dbReference>
<dbReference type="Pfam" id="PF07549">
    <property type="entry name" value="Sec_GG"/>
    <property type="match status" value="1"/>
</dbReference>
<feature type="transmembrane region" description="Helical" evidence="12">
    <location>
        <begin position="373"/>
        <end position="401"/>
    </location>
</feature>
<evidence type="ECO:0000256" key="13">
    <source>
        <dbReference type="HAMAP-Rule" id="MF_01464"/>
    </source>
</evidence>
<dbReference type="Proteomes" id="UP000654993">
    <property type="component" value="Unassembled WGS sequence"/>
</dbReference>
<feature type="transmembrane region" description="Helical" evidence="12">
    <location>
        <begin position="349"/>
        <end position="367"/>
    </location>
</feature>
<evidence type="ECO:0000256" key="6">
    <source>
        <dbReference type="ARBA" id="ARBA00022989"/>
    </source>
</evidence>
<dbReference type="PRINTS" id="PR01755">
    <property type="entry name" value="SECFTRNLCASE"/>
</dbReference>
<feature type="transmembrane region" description="Helical" evidence="12">
    <location>
        <begin position="251"/>
        <end position="268"/>
    </location>
</feature>
<comment type="caution">
    <text evidence="12">Lacks conserved residue(s) required for the propagation of feature annotation.</text>
</comment>
<evidence type="ECO:0000256" key="3">
    <source>
        <dbReference type="ARBA" id="ARBA00022475"/>
    </source>
</evidence>
<comment type="similarity">
    <text evidence="12">Belongs to the SecD/SecF family. SecD subfamily.</text>
</comment>
<dbReference type="InterPro" id="IPR055344">
    <property type="entry name" value="SecD_SecF_C_bact"/>
</dbReference>
<feature type="transmembrane region" description="Helical" evidence="12">
    <location>
        <begin position="275"/>
        <end position="294"/>
    </location>
</feature>
<gene>
    <name evidence="17" type="primary">secDF</name>
    <name evidence="12" type="synonym">secD</name>
    <name evidence="13" type="synonym">secF</name>
    <name evidence="17" type="ORF">PRECH8_21930</name>
</gene>
<dbReference type="Pfam" id="PF02355">
    <property type="entry name" value="SecD_SecF_C"/>
    <property type="match status" value="2"/>
</dbReference>
<feature type="transmembrane region" description="Helical" evidence="12">
    <location>
        <begin position="613"/>
        <end position="634"/>
    </location>
</feature>
<feature type="domain" description="Protein export membrane protein SecD/SecF C-terminal" evidence="14">
    <location>
        <begin position="542"/>
        <end position="719"/>
    </location>
</feature>
<dbReference type="InterPro" id="IPR054384">
    <property type="entry name" value="SecDF_P1_head"/>
</dbReference>
<dbReference type="RefSeq" id="WP_200967114.1">
    <property type="nucleotide sequence ID" value="NZ_BMAQ01000030.1"/>
</dbReference>
<dbReference type="NCBIfam" id="TIGR01129">
    <property type="entry name" value="secD"/>
    <property type="match status" value="1"/>
</dbReference>
<dbReference type="HAMAP" id="MF_01463_B">
    <property type="entry name" value="SecD_B"/>
    <property type="match status" value="1"/>
</dbReference>
<evidence type="ECO:0000256" key="7">
    <source>
        <dbReference type="ARBA" id="ARBA00023010"/>
    </source>
</evidence>
<feature type="domain" description="Protein export membrane protein SecD/SecF C-terminal" evidence="14">
    <location>
        <begin position="230"/>
        <end position="401"/>
    </location>
</feature>
<comment type="function">
    <text evidence="9 12">Part of the Sec protein translocase complex. Interacts with the SecYEG preprotein conducting channel. SecDF uses the proton motive force (PMF) to complete protein translocation after the ATP-dependent function of SecA.</text>
</comment>
<evidence type="ECO:0000259" key="16">
    <source>
        <dbReference type="Pfam" id="PF22599"/>
    </source>
</evidence>
<keyword evidence="18" id="KW-1185">Reference proteome</keyword>
<comment type="subcellular location">
    <subcellularLocation>
        <location evidence="1 12">Cell membrane</location>
        <topology evidence="1 12">Multi-pass membrane protein</topology>
    </subcellularLocation>
</comment>
<dbReference type="PANTHER" id="PTHR30081">
    <property type="entry name" value="PROTEIN-EXPORT MEMBRANE PROTEIN SEC"/>
    <property type="match status" value="1"/>
</dbReference>
<dbReference type="GO" id="GO:0006605">
    <property type="term" value="P:protein targeting"/>
    <property type="evidence" value="ECO:0007669"/>
    <property type="project" value="UniProtKB-UniRule"/>
</dbReference>
<reference evidence="17" key="2">
    <citation type="journal article" date="2021" name="Data Brief">
        <title>Draft genome sequence data of the facultative, thermophilic, xylanolytic bacterium Paenibacillus sp. strain DA-C8.</title>
        <authorList>
            <person name="Chhe C."/>
            <person name="Uke A."/>
            <person name="Baramee S."/>
            <person name="Ungkulpasvich U."/>
            <person name="Tachaapaikoon C."/>
            <person name="Pason P."/>
            <person name="Waeonukul R."/>
            <person name="Ratanakhanokchai K."/>
            <person name="Kosugi A."/>
        </authorList>
    </citation>
    <scope>NUCLEOTIDE SEQUENCE</scope>
    <source>
        <strain evidence="17">DA-C8</strain>
    </source>
</reference>
<dbReference type="GO" id="GO:0065002">
    <property type="term" value="P:intracellular protein transmembrane transport"/>
    <property type="evidence" value="ECO:0007669"/>
    <property type="project" value="UniProtKB-UniRule"/>
</dbReference>
<feature type="transmembrane region" description="Helical" evidence="12">
    <location>
        <begin position="300"/>
        <end position="319"/>
    </location>
</feature>
<feature type="transmembrane region" description="Helical" evidence="12">
    <location>
        <begin position="690"/>
        <end position="715"/>
    </location>
</feature>
<dbReference type="Gene3D" id="3.30.1360.200">
    <property type="match status" value="1"/>
</dbReference>
<dbReference type="GO" id="GO:0015450">
    <property type="term" value="F:protein-transporting ATPase activity"/>
    <property type="evidence" value="ECO:0007669"/>
    <property type="project" value="InterPro"/>
</dbReference>
<comment type="subunit">
    <text evidence="13">Forms a complex with SecD. Part of the essential Sec protein translocation apparatus which comprises SecA, SecYEG and auxiliary proteins SecDF. Other proteins may also be involved.</text>
</comment>
<evidence type="ECO:0000256" key="4">
    <source>
        <dbReference type="ARBA" id="ARBA00022692"/>
    </source>
</evidence>
<dbReference type="NCBIfam" id="TIGR00966">
    <property type="entry name" value="transloc_SecF"/>
    <property type="match status" value="1"/>
</dbReference>
<dbReference type="AlphaFoldDB" id="A0A916QDT6"/>
<dbReference type="SUPFAM" id="SSF82866">
    <property type="entry name" value="Multidrug efflux transporter AcrB transmembrane domain"/>
    <property type="match status" value="2"/>
</dbReference>
<dbReference type="FunFam" id="1.20.1640.10:FF:000004">
    <property type="entry name" value="Protein translocase subunit SecD"/>
    <property type="match status" value="1"/>
</dbReference>
<dbReference type="Gene3D" id="3.30.70.3400">
    <property type="match status" value="1"/>
</dbReference>
<evidence type="ECO:0000313" key="18">
    <source>
        <dbReference type="Proteomes" id="UP000654993"/>
    </source>
</evidence>
<sequence length="730" mass="80363">MKRLVAFILTTAVTLALIIGTVPTILDSVKLGLDLKGGFEILYEASPLEEGQQVTREALVVTAKNLQKRADVVGGVGEPEIYPEGENRIRVRIAGVENIDEVRKRMKDPAVLTFRSNDGCSEDEPFCKIELRGTDFVEGSATVGYDELRRPLVNIELVDGQKFYEITDRLSRKIPPNNLLAIMLDDEIISAPEVQYPISGGKATITGQRTVQEAQELADTINLGALPLKLEEKYIQQVDASLGRASLDQTMQAGIIGSILILLFMLIYYRLPGAVASFTLIVYVWILLIVFNLLNATLTLPGIAAFVLGIGMAVDANIITYERFREELRIGKSVLSAVRSGSKTSLRTIIDANLTTVVAAAVLFFMGQGAIKGFALTLILSIAVGMFTNVLLSRALILWLVRTGKFNKPGYFGVKPEEIKSLSSKTDLHEKAISKFDFIRHGKKAYAFSILLTLAGVLSMAFAGFNYGVDFKAGTTLDITLNQSTSEEVIDELVAEAELAPATRNLGGANRDRITFRFDHVLTEQEIDRLEAVIDEHFGEGSASYEQNTVDPVLAFEMRNLALIAVLTASVFILGYILIRFEWRFAVAAIIALLHDAFVVISIFSILQLEVNLTFIAAILTIIGYSINDTIVIFDRIRDNLRFAKLKDKQDLKEIVNNSLWQTLGRTINTLITLLMTSVALMIFGSESIFLFSLAITIGITFGGYSSIFIASPIWMSLKLKSLQKPTASE</sequence>
<keyword evidence="7 12" id="KW-0811">Translocation</keyword>
<keyword evidence="4 12" id="KW-0812">Transmembrane</keyword>
<keyword evidence="3 12" id="KW-1003">Cell membrane</keyword>
<dbReference type="Gene3D" id="1.20.1640.10">
    <property type="entry name" value="Multidrug efflux transporter AcrB transmembrane domain"/>
    <property type="match status" value="2"/>
</dbReference>
<dbReference type="InterPro" id="IPR048631">
    <property type="entry name" value="SecD_1st"/>
</dbReference>
<comment type="subunit">
    <text evidence="12">Forms a complex with SecF. Part of the essential Sec protein translocation apparatus which comprises SecA, SecYEG and auxiliary proteins SecDF. Other proteins may also be involved.</text>
</comment>
<dbReference type="GO" id="GO:0005886">
    <property type="term" value="C:plasma membrane"/>
    <property type="evidence" value="ECO:0007669"/>
    <property type="project" value="UniProtKB-SubCell"/>
</dbReference>
<dbReference type="InterPro" id="IPR005665">
    <property type="entry name" value="SecF_bac"/>
</dbReference>
<dbReference type="NCBIfam" id="TIGR00916">
    <property type="entry name" value="2A0604s01"/>
    <property type="match status" value="2"/>
</dbReference>
<feature type="transmembrane region" description="Helical" evidence="12">
    <location>
        <begin position="561"/>
        <end position="579"/>
    </location>
</feature>
<dbReference type="InterPro" id="IPR022813">
    <property type="entry name" value="SecD/SecF_arch_bac"/>
</dbReference>
<keyword evidence="6 12" id="KW-1133">Transmembrane helix</keyword>
<keyword evidence="8 12" id="KW-0472">Membrane</keyword>
<dbReference type="FunFam" id="1.20.1640.10:FF:000024">
    <property type="entry name" value="Multifunctional fusion protein"/>
    <property type="match status" value="1"/>
</dbReference>
<protein>
    <recommendedName>
        <fullName evidence="12 13">Multifunctional fusion protein</fullName>
    </recommendedName>
    <domain>
        <recommendedName>
            <fullName evidence="12">Protein translocase subunit SecD</fullName>
        </recommendedName>
    </domain>
    <domain>
        <recommendedName>
            <fullName evidence="13">Protein-export membrane protein SecF</fullName>
        </recommendedName>
    </domain>
</protein>